<dbReference type="GO" id="GO:0001223">
    <property type="term" value="F:transcription coactivator binding"/>
    <property type="evidence" value="ECO:0007669"/>
    <property type="project" value="TreeGrafter"/>
</dbReference>
<dbReference type="Pfam" id="PF15245">
    <property type="entry name" value="VGLL4"/>
    <property type="match status" value="1"/>
</dbReference>
<dbReference type="InterPro" id="IPR006627">
    <property type="entry name" value="TDU_repeat"/>
</dbReference>
<name>T1J0G7_STRMM</name>
<sequence>METETPLDVLSRAASLLDSQVMPCTIVAEQDTVNTSSVHDLPRRGVKSRRKERRDLEYSSIKLRTRRTAGTQTKSVCVMQETNDPETEEDSMSSSEVAECESNTEEENCDSPLDMTTTNRNSTSPSCDLNKRNSAISSSQFVMEQQRPSVITCTSALMQRKKNISSDISRNSKKSDVKHGHRREVLSGMCDPVIDEHFRRSLGKDYPEMFSGTQVTNTVTESGLSVHLHDRNRSVGTAIL</sequence>
<feature type="region of interest" description="Disordered" evidence="1">
    <location>
        <begin position="82"/>
        <end position="131"/>
    </location>
</feature>
<reference evidence="2" key="2">
    <citation type="submission" date="2015-02" db="UniProtKB">
        <authorList>
            <consortium name="EnsemblMetazoa"/>
        </authorList>
    </citation>
    <scope>IDENTIFICATION</scope>
</reference>
<dbReference type="HOGENOM" id="CLU_1157702_0_0_1"/>
<evidence type="ECO:0000313" key="2">
    <source>
        <dbReference type="EnsemblMetazoa" id="SMAR007012-PA"/>
    </source>
</evidence>
<dbReference type="PANTHER" id="PTHR17604">
    <property type="entry name" value="TRANSCRIPTION COFACTOR VESTIGIAL-LIKE PROTEIN 4"/>
    <property type="match status" value="1"/>
</dbReference>
<reference evidence="3" key="1">
    <citation type="submission" date="2011-05" db="EMBL/GenBank/DDBJ databases">
        <authorList>
            <person name="Richards S.R."/>
            <person name="Qu J."/>
            <person name="Jiang H."/>
            <person name="Jhangiani S.N."/>
            <person name="Agravi P."/>
            <person name="Goodspeed R."/>
            <person name="Gross S."/>
            <person name="Mandapat C."/>
            <person name="Jackson L."/>
            <person name="Mathew T."/>
            <person name="Pu L."/>
            <person name="Thornton R."/>
            <person name="Saada N."/>
            <person name="Wilczek-Boney K.B."/>
            <person name="Lee S."/>
            <person name="Kovar C."/>
            <person name="Wu Y."/>
            <person name="Scherer S.E."/>
            <person name="Worley K.C."/>
            <person name="Muzny D.M."/>
            <person name="Gibbs R."/>
        </authorList>
    </citation>
    <scope>NUCLEOTIDE SEQUENCE</scope>
    <source>
        <strain evidence="3">Brora</strain>
    </source>
</reference>
<dbReference type="EnsemblMetazoa" id="SMAR007012-RA">
    <property type="protein sequence ID" value="SMAR007012-PA"/>
    <property type="gene ID" value="SMAR007012"/>
</dbReference>
<dbReference type="InterPro" id="IPR028184">
    <property type="entry name" value="VGLL4"/>
</dbReference>
<protein>
    <submittedName>
        <fullName evidence="2">Uncharacterized protein</fullName>
    </submittedName>
</protein>
<keyword evidence="3" id="KW-1185">Reference proteome</keyword>
<proteinExistence type="predicted"/>
<accession>T1J0G7</accession>
<dbReference type="SMART" id="SM00711">
    <property type="entry name" value="TDU"/>
    <property type="match status" value="1"/>
</dbReference>
<dbReference type="GO" id="GO:0045892">
    <property type="term" value="P:negative regulation of DNA-templated transcription"/>
    <property type="evidence" value="ECO:0007669"/>
    <property type="project" value="TreeGrafter"/>
</dbReference>
<feature type="compositionally biased region" description="Acidic residues" evidence="1">
    <location>
        <begin position="98"/>
        <end position="109"/>
    </location>
</feature>
<organism evidence="2 3">
    <name type="scientific">Strigamia maritima</name>
    <name type="common">European centipede</name>
    <name type="synonym">Geophilus maritimus</name>
    <dbReference type="NCBI Taxonomy" id="126957"/>
    <lineage>
        <taxon>Eukaryota</taxon>
        <taxon>Metazoa</taxon>
        <taxon>Ecdysozoa</taxon>
        <taxon>Arthropoda</taxon>
        <taxon>Myriapoda</taxon>
        <taxon>Chilopoda</taxon>
        <taxon>Pleurostigmophora</taxon>
        <taxon>Geophilomorpha</taxon>
        <taxon>Linotaeniidae</taxon>
        <taxon>Strigamia</taxon>
    </lineage>
</organism>
<evidence type="ECO:0000256" key="1">
    <source>
        <dbReference type="SAM" id="MobiDB-lite"/>
    </source>
</evidence>
<dbReference type="Proteomes" id="UP000014500">
    <property type="component" value="Unassembled WGS sequence"/>
</dbReference>
<feature type="compositionally biased region" description="Polar residues" evidence="1">
    <location>
        <begin position="114"/>
        <end position="131"/>
    </location>
</feature>
<dbReference type="EMBL" id="JH431734">
    <property type="status" value="NOT_ANNOTATED_CDS"/>
    <property type="molecule type" value="Genomic_DNA"/>
</dbReference>
<dbReference type="STRING" id="126957.T1J0G7"/>
<dbReference type="AlphaFoldDB" id="T1J0G7"/>
<evidence type="ECO:0000313" key="3">
    <source>
        <dbReference type="Proteomes" id="UP000014500"/>
    </source>
</evidence>
<dbReference type="PANTHER" id="PTHR17604:SF7">
    <property type="entry name" value="TONDU-DOMAIN-CONTAINING GROWTH INHIBITOR, ISOFORM A"/>
    <property type="match status" value="1"/>
</dbReference>